<feature type="region of interest" description="Disordered" evidence="9">
    <location>
        <begin position="715"/>
        <end position="762"/>
    </location>
</feature>
<dbReference type="InterPro" id="IPR017871">
    <property type="entry name" value="ABC_transporter-like_CS"/>
</dbReference>
<keyword evidence="4 10" id="KW-0812">Transmembrane</keyword>
<evidence type="ECO:0000256" key="5">
    <source>
        <dbReference type="ARBA" id="ARBA00022741"/>
    </source>
</evidence>
<protein>
    <recommendedName>
        <fullName evidence="11">ABC transporter domain-containing protein</fullName>
    </recommendedName>
</protein>
<dbReference type="Pfam" id="PF01061">
    <property type="entry name" value="ABC2_membrane"/>
    <property type="match status" value="2"/>
</dbReference>
<evidence type="ECO:0000259" key="11">
    <source>
        <dbReference type="PROSITE" id="PS50893"/>
    </source>
</evidence>
<reference evidence="13" key="1">
    <citation type="journal article" date="2010" name="BMC Genomics">
        <title>Combination of measures distinguishes pre-miRNAs from other stem-loops in the genome of the newly sequenced Anopheles darlingi.</title>
        <authorList>
            <person name="Mendes N.D."/>
            <person name="Freitas A.T."/>
            <person name="Vasconcelos A.T."/>
            <person name="Sagot M.F."/>
        </authorList>
    </citation>
    <scope>NUCLEOTIDE SEQUENCE</scope>
</reference>
<dbReference type="InterPro" id="IPR027417">
    <property type="entry name" value="P-loop_NTPase"/>
</dbReference>
<keyword evidence="7 10" id="KW-1133">Transmembrane helix</keyword>
<sequence>MSMLRSEIRVEGKVASAASATIEMTSPRGPAPATGAPSAFSSCCPANGESSSLDDSIELNDSQEGANNNTMYHNSLLEAQDYRFPKRPPVDIVFRDIRYNVKRFNISKAKFESKDILHGLNGSFKSGELTAIMGPSGAGKSTLLNIMAGYVSSGVSGMVQVNGKNRSHNSESFRKLSCYIQQHDALRPWLTVNEAMTCATHLKLGFGIPMAEKRKLIEKILFMLGLEQKGNTPTVGLSGGQKKRLAIALEMINNPPILFLDEPTTGLDSSSCTQCISLLKRLAEDGRTIVCTIHTPSALLFEMFDQLYTVVQGHCFYQGPTKEMLPFLGDLGYHCPSYHNPADFMMEIAVGEYGADVGKVIKAALKKYYEISSRCIELDSAFDDNEKPSPQSYGIGAKAEEMCKLRKEAEASDTSSYEENGIFTKTKPASLVMQFLLLVYRNLLMTRRNYFLLFCRILAHATIATIFGYLYIGVGPNANQVLANYVYLYGSMLVMVYTGKMAVVLSFQIEMESLMREHFNRWYKLGPYFLSVLVLEIPVQIFCSLIYVVISYHLTGNYVNFERFCLFAMFCITGSICAQAWGFFVGATLSVKLAVFIGPIVAVLFSVFGFCTRYADITPLFKWMWHISYYRASFHGLLNSVYGMNREDLHCPEQQIYCHFKNPVLFQKDMDIEHVDMQSNFVLIVLIIITMYISTLLVLWYKLNKRPASECTMAETESYELSRSSAPPEDPIGEDQPLQVPQQQQQEQQSPSAETTDSNLVSRRQAGPKLQPLHIPAEPAPESASWNATSGLATANANGGGSTATQTMHTTPKIVLSRDILKDISGEFRAGELTAIMGPSGAGKSTLLDILAGFTEDGYTGEILVNKQVRDLKRFRRMSAYIMQDHDLQPHLTVLEAMHFSANLKIGAELSPASKKVRMNEILRAIGLYDAKKTRTGKLSGGQKKRLAIALEIVNNPPVMFFDEPTSGLDSSTSTQCVALLKQLAREGRTIVCTIHQPSALLFNMFDHLYAVAEGECIYTGGTGNIVSFLKELDIVCPEHYNPTDYLLEIATNDYGRLNDSLVEKMMNGQSNFYRNPEQPFSPTYESKLLPIKESPGTADGPMVVLDVPIFPDDNVRRPVSPVLAKPKKLAKKLSFNPEKWCGRDEVYTTSFCRQFTLLLIRTFLILSRDRSLMTMRFAIHCLIAPLIGLLYLGIGNQATHVFNNYNYVFFSIMFLMFTAFSSMTMAFPLELPIITREHFNRWYSLRAYYIAMTVADIPIQLLCTVTYIVITYFMTAQPPEAFRIGLFTVICLMVAWVAQGLGLLVASLFDVKNGAIFGPFFICPFLIFSGFFIHLTDAHPVMQWLFHISFLKYALQGAALAIFGYDRPRMECEETYCHFVLPKKFLKEVDMLQADFVQAVIALTVIFFVFRVAAFYVMRFRMKNKI</sequence>
<dbReference type="VEuPathDB" id="VectorBase:ADAR2_008275"/>
<dbReference type="CDD" id="cd03213">
    <property type="entry name" value="ABCG_EPDR"/>
    <property type="match status" value="2"/>
</dbReference>
<feature type="transmembrane region" description="Helical" evidence="10">
    <location>
        <begin position="593"/>
        <end position="615"/>
    </location>
</feature>
<name>A0A087ZKJ5_ANODA</name>
<feature type="transmembrane region" description="Helical" evidence="10">
    <location>
        <begin position="1287"/>
        <end position="1310"/>
    </location>
</feature>
<dbReference type="GO" id="GO:0005524">
    <property type="term" value="F:ATP binding"/>
    <property type="evidence" value="ECO:0007669"/>
    <property type="project" value="UniProtKB-KW"/>
</dbReference>
<feature type="region of interest" description="Disordered" evidence="9">
    <location>
        <begin position="791"/>
        <end position="810"/>
    </location>
</feature>
<feature type="transmembrane region" description="Helical" evidence="10">
    <location>
        <begin position="681"/>
        <end position="701"/>
    </location>
</feature>
<keyword evidence="6" id="KW-0067">ATP-binding</keyword>
<keyword evidence="5" id="KW-0547">Nucleotide-binding</keyword>
<dbReference type="InterPro" id="IPR003439">
    <property type="entry name" value="ABC_transporter-like_ATP-bd"/>
</dbReference>
<dbReference type="PROSITE" id="PS50893">
    <property type="entry name" value="ABC_TRANSPORTER_2"/>
    <property type="match status" value="2"/>
</dbReference>
<organism evidence="12 13">
    <name type="scientific">Anopheles darlingi</name>
    <name type="common">Mosquito</name>
    <dbReference type="NCBI Taxonomy" id="43151"/>
    <lineage>
        <taxon>Eukaryota</taxon>
        <taxon>Metazoa</taxon>
        <taxon>Ecdysozoa</taxon>
        <taxon>Arthropoda</taxon>
        <taxon>Hexapoda</taxon>
        <taxon>Insecta</taxon>
        <taxon>Pterygota</taxon>
        <taxon>Neoptera</taxon>
        <taxon>Endopterygota</taxon>
        <taxon>Diptera</taxon>
        <taxon>Nematocera</taxon>
        <taxon>Culicoidea</taxon>
        <taxon>Culicidae</taxon>
        <taxon>Anophelinae</taxon>
        <taxon>Anopheles</taxon>
    </lineage>
</organism>
<feature type="domain" description="ABC transporter" evidence="11">
    <location>
        <begin position="805"/>
        <end position="1039"/>
    </location>
</feature>
<dbReference type="Gene3D" id="3.40.50.300">
    <property type="entry name" value="P-loop containing nucleotide triphosphate hydrolases"/>
    <property type="match status" value="2"/>
</dbReference>
<dbReference type="SMART" id="SM00382">
    <property type="entry name" value="AAA"/>
    <property type="match status" value="2"/>
</dbReference>
<dbReference type="SUPFAM" id="SSF52540">
    <property type="entry name" value="P-loop containing nucleoside triphosphate hydrolases"/>
    <property type="match status" value="2"/>
</dbReference>
<dbReference type="Pfam" id="PF00005">
    <property type="entry name" value="ABC_tran"/>
    <property type="match status" value="2"/>
</dbReference>
<feature type="transmembrane region" description="Helical" evidence="10">
    <location>
        <begin position="486"/>
        <end position="507"/>
    </location>
</feature>
<evidence type="ECO:0000256" key="6">
    <source>
        <dbReference type="ARBA" id="ARBA00022840"/>
    </source>
</evidence>
<evidence type="ECO:0000256" key="8">
    <source>
        <dbReference type="ARBA" id="ARBA00023136"/>
    </source>
</evidence>
<evidence type="ECO:0000256" key="10">
    <source>
        <dbReference type="SAM" id="Phobius"/>
    </source>
</evidence>
<feature type="compositionally biased region" description="Low complexity" evidence="9">
    <location>
        <begin position="736"/>
        <end position="751"/>
    </location>
</feature>
<keyword evidence="8 10" id="KW-0472">Membrane</keyword>
<dbReference type="EnsemblMetazoa" id="ADAC009953-RA">
    <property type="protein sequence ID" value="ADAC009953-PA"/>
    <property type="gene ID" value="ADAC009953"/>
</dbReference>
<comment type="similarity">
    <text evidence="2">Belongs to the ABC transporter superfamily. ABCG family. Eye pigment precursor importer (TC 3.A.1.204) subfamily.</text>
</comment>
<feature type="transmembrane region" description="Helical" evidence="10">
    <location>
        <begin position="1249"/>
        <end position="1275"/>
    </location>
</feature>
<keyword evidence="3" id="KW-0813">Transport</keyword>
<feature type="transmembrane region" description="Helical" evidence="10">
    <location>
        <begin position="450"/>
        <end position="474"/>
    </location>
</feature>
<evidence type="ECO:0000256" key="9">
    <source>
        <dbReference type="SAM" id="MobiDB-lite"/>
    </source>
</evidence>
<evidence type="ECO:0000313" key="13">
    <source>
        <dbReference type="Proteomes" id="UP000000673"/>
    </source>
</evidence>
<keyword evidence="13" id="KW-1185">Reference proteome</keyword>
<accession>A0A087ZKJ5</accession>
<dbReference type="PANTHER" id="PTHR48041">
    <property type="entry name" value="ABC TRANSPORTER G FAMILY MEMBER 28"/>
    <property type="match status" value="1"/>
</dbReference>
<dbReference type="Proteomes" id="UP000000673">
    <property type="component" value="Unassembled WGS sequence"/>
</dbReference>
<dbReference type="GO" id="GO:0005886">
    <property type="term" value="C:plasma membrane"/>
    <property type="evidence" value="ECO:0007669"/>
    <property type="project" value="TreeGrafter"/>
</dbReference>
<reference evidence="12" key="2">
    <citation type="submission" date="2015-06" db="UniProtKB">
        <authorList>
            <consortium name="EnsemblMetazoa"/>
        </authorList>
    </citation>
    <scope>IDENTIFICATION</scope>
</reference>
<feature type="transmembrane region" description="Helical" evidence="10">
    <location>
        <begin position="1178"/>
        <end position="1196"/>
    </location>
</feature>
<comment type="subcellular location">
    <subcellularLocation>
        <location evidence="1">Membrane</location>
        <topology evidence="1">Multi-pass membrane protein</topology>
    </subcellularLocation>
</comment>
<feature type="transmembrane region" description="Helical" evidence="10">
    <location>
        <begin position="1397"/>
        <end position="1419"/>
    </location>
</feature>
<feature type="transmembrane region" description="Helical" evidence="10">
    <location>
        <begin position="528"/>
        <end position="554"/>
    </location>
</feature>
<evidence type="ECO:0000256" key="7">
    <source>
        <dbReference type="ARBA" id="ARBA00022989"/>
    </source>
</evidence>
<feature type="transmembrane region" description="Helical" evidence="10">
    <location>
        <begin position="1317"/>
        <end position="1336"/>
    </location>
</feature>
<dbReference type="InterPro" id="IPR013525">
    <property type="entry name" value="ABC2_TM"/>
</dbReference>
<dbReference type="PROSITE" id="PS00211">
    <property type="entry name" value="ABC_TRANSPORTER_1"/>
    <property type="match status" value="2"/>
</dbReference>
<evidence type="ECO:0000256" key="3">
    <source>
        <dbReference type="ARBA" id="ARBA00022448"/>
    </source>
</evidence>
<dbReference type="GO" id="GO:0140359">
    <property type="term" value="F:ABC-type transporter activity"/>
    <property type="evidence" value="ECO:0007669"/>
    <property type="project" value="InterPro"/>
</dbReference>
<dbReference type="InterPro" id="IPR003593">
    <property type="entry name" value="AAA+_ATPase"/>
</dbReference>
<evidence type="ECO:0000256" key="4">
    <source>
        <dbReference type="ARBA" id="ARBA00022692"/>
    </source>
</evidence>
<feature type="domain" description="ABC transporter" evidence="11">
    <location>
        <begin position="101"/>
        <end position="337"/>
    </location>
</feature>
<dbReference type="FunFam" id="3.40.50.300:FF:001077">
    <property type="entry name" value="Uncharacterized protein, isoform A"/>
    <property type="match status" value="2"/>
</dbReference>
<dbReference type="GO" id="GO:0016887">
    <property type="term" value="F:ATP hydrolysis activity"/>
    <property type="evidence" value="ECO:0007669"/>
    <property type="project" value="InterPro"/>
</dbReference>
<dbReference type="PANTHER" id="PTHR48041:SF133">
    <property type="entry name" value="GH24286P"/>
    <property type="match status" value="1"/>
</dbReference>
<feature type="transmembrane region" description="Helical" evidence="10">
    <location>
        <begin position="1208"/>
        <end position="1228"/>
    </location>
</feature>
<evidence type="ECO:0000313" key="12">
    <source>
        <dbReference type="EnsemblMetazoa" id="ADAC009953-PA"/>
    </source>
</evidence>
<proteinExistence type="inferred from homology"/>
<dbReference type="InterPro" id="IPR050352">
    <property type="entry name" value="ABCG_transporters"/>
</dbReference>
<feature type="compositionally biased region" description="Polar residues" evidence="9">
    <location>
        <begin position="752"/>
        <end position="762"/>
    </location>
</feature>
<evidence type="ECO:0000256" key="2">
    <source>
        <dbReference type="ARBA" id="ARBA00005814"/>
    </source>
</evidence>
<dbReference type="VEuPathDB" id="VectorBase:ADAC009953"/>
<feature type="transmembrane region" description="Helical" evidence="10">
    <location>
        <begin position="566"/>
        <end position="586"/>
    </location>
</feature>
<evidence type="ECO:0000256" key="1">
    <source>
        <dbReference type="ARBA" id="ARBA00004141"/>
    </source>
</evidence>